<keyword evidence="4 12" id="KW-1133">Transmembrane helix</keyword>
<reference evidence="14 16" key="2">
    <citation type="journal article" date="2013" name="Nature">
        <title>Insights into bilaterian evolution from three spiralian genomes.</title>
        <authorList>
            <person name="Simakov O."/>
            <person name="Marletaz F."/>
            <person name="Cho S.J."/>
            <person name="Edsinger-Gonzales E."/>
            <person name="Havlak P."/>
            <person name="Hellsten U."/>
            <person name="Kuo D.H."/>
            <person name="Larsson T."/>
            <person name="Lv J."/>
            <person name="Arendt D."/>
            <person name="Savage R."/>
            <person name="Osoegawa K."/>
            <person name="de Jong P."/>
            <person name="Grimwood J."/>
            <person name="Chapman J.A."/>
            <person name="Shapiro H."/>
            <person name="Aerts A."/>
            <person name="Otillar R.P."/>
            <person name="Terry A.Y."/>
            <person name="Boore J.L."/>
            <person name="Grigoriev I.V."/>
            <person name="Lindberg D.R."/>
            <person name="Seaver E.C."/>
            <person name="Weisblat D.A."/>
            <person name="Putnam N.H."/>
            <person name="Rokhsar D.S."/>
        </authorList>
    </citation>
    <scope>NUCLEOTIDE SEQUENCE</scope>
</reference>
<accession>T1EJ41</accession>
<dbReference type="InterPro" id="IPR000276">
    <property type="entry name" value="GPCR_Rhodpsn"/>
</dbReference>
<dbReference type="KEGG" id="hro:HELRODRAFT_141773"/>
<evidence type="ECO:0000256" key="10">
    <source>
        <dbReference type="ARBA" id="ARBA00023224"/>
    </source>
</evidence>
<dbReference type="PANTHER" id="PTHR45695:SF23">
    <property type="entry name" value="GALANIN-LIKE G-PROTEIN COUPLED RECEPTOR NPR-9"/>
    <property type="match status" value="1"/>
</dbReference>
<dbReference type="SUPFAM" id="SSF81321">
    <property type="entry name" value="Family A G protein-coupled receptor-like"/>
    <property type="match status" value="1"/>
</dbReference>
<dbReference type="OMA" id="MAISTPY"/>
<evidence type="ECO:0000256" key="5">
    <source>
        <dbReference type="ARBA" id="ARBA00023040"/>
    </source>
</evidence>
<reference evidence="15" key="3">
    <citation type="submission" date="2015-06" db="UniProtKB">
        <authorList>
            <consortium name="EnsemblMetazoa"/>
        </authorList>
    </citation>
    <scope>IDENTIFICATION</scope>
</reference>
<keyword evidence="8 11" id="KW-0675">Receptor</keyword>
<dbReference type="SMART" id="SM01381">
    <property type="entry name" value="7TM_GPCR_Srsx"/>
    <property type="match status" value="1"/>
</dbReference>
<dbReference type="eggNOG" id="KOG3656">
    <property type="taxonomic scope" value="Eukaryota"/>
</dbReference>
<dbReference type="PROSITE" id="PS00237">
    <property type="entry name" value="G_PROTEIN_RECEP_F1_1"/>
    <property type="match status" value="1"/>
</dbReference>
<gene>
    <name evidence="15" type="primary">20196591</name>
    <name evidence="14" type="ORF">HELRODRAFT_141773</name>
</gene>
<comment type="subcellular location">
    <subcellularLocation>
        <location evidence="1">Cell membrane</location>
        <topology evidence="1">Multi-pass membrane protein</topology>
    </subcellularLocation>
</comment>
<feature type="transmembrane region" description="Helical" evidence="12">
    <location>
        <begin position="6"/>
        <end position="28"/>
    </location>
</feature>
<dbReference type="GO" id="GO:0043005">
    <property type="term" value="C:neuron projection"/>
    <property type="evidence" value="ECO:0000318"/>
    <property type="project" value="GO_Central"/>
</dbReference>
<dbReference type="Gene3D" id="1.20.1070.10">
    <property type="entry name" value="Rhodopsin 7-helix transmembrane proteins"/>
    <property type="match status" value="1"/>
</dbReference>
<keyword evidence="3 11" id="KW-0812">Transmembrane</keyword>
<protein>
    <recommendedName>
        <fullName evidence="13">G-protein coupled receptors family 1 profile domain-containing protein</fullName>
    </recommendedName>
</protein>
<feature type="transmembrane region" description="Helical" evidence="12">
    <location>
        <begin position="40"/>
        <end position="60"/>
    </location>
</feature>
<keyword evidence="10 11" id="KW-0807">Transducer</keyword>
<feature type="transmembrane region" description="Helical" evidence="12">
    <location>
        <begin position="119"/>
        <end position="139"/>
    </location>
</feature>
<dbReference type="Proteomes" id="UP000015101">
    <property type="component" value="Unassembled WGS sequence"/>
</dbReference>
<dbReference type="EMBL" id="AMQM01001409">
    <property type="status" value="NOT_ANNOTATED_CDS"/>
    <property type="molecule type" value="Genomic_DNA"/>
</dbReference>
<evidence type="ECO:0000256" key="2">
    <source>
        <dbReference type="ARBA" id="ARBA00022475"/>
    </source>
</evidence>
<dbReference type="PRINTS" id="PR00663">
    <property type="entry name" value="GALANINR"/>
</dbReference>
<keyword evidence="9" id="KW-0325">Glycoprotein</keyword>
<evidence type="ECO:0000256" key="11">
    <source>
        <dbReference type="RuleBase" id="RU000688"/>
    </source>
</evidence>
<dbReference type="PROSITE" id="PS50262">
    <property type="entry name" value="G_PROTEIN_RECEP_F1_2"/>
    <property type="match status" value="1"/>
</dbReference>
<evidence type="ECO:0000256" key="12">
    <source>
        <dbReference type="SAM" id="Phobius"/>
    </source>
</evidence>
<evidence type="ECO:0000256" key="8">
    <source>
        <dbReference type="ARBA" id="ARBA00023170"/>
    </source>
</evidence>
<dbReference type="EnsemblMetazoa" id="HelroT141773">
    <property type="protein sequence ID" value="HelroP141773"/>
    <property type="gene ID" value="HelroG141773"/>
</dbReference>
<dbReference type="PANTHER" id="PTHR45695">
    <property type="entry name" value="LEUCOKININ RECEPTOR-RELATED"/>
    <property type="match status" value="1"/>
</dbReference>
<evidence type="ECO:0000256" key="9">
    <source>
        <dbReference type="ARBA" id="ARBA00023180"/>
    </source>
</evidence>
<evidence type="ECO:0000313" key="16">
    <source>
        <dbReference type="Proteomes" id="UP000015101"/>
    </source>
</evidence>
<keyword evidence="7" id="KW-1015">Disulfide bond</keyword>
<dbReference type="HOGENOM" id="CLU_009579_6_4_1"/>
<dbReference type="GO" id="GO:0005886">
    <property type="term" value="C:plasma membrane"/>
    <property type="evidence" value="ECO:0000318"/>
    <property type="project" value="GO_Central"/>
</dbReference>
<comment type="similarity">
    <text evidence="11">Belongs to the G-protein coupled receptor 1 family.</text>
</comment>
<dbReference type="CTD" id="20196591"/>
<dbReference type="Pfam" id="PF00001">
    <property type="entry name" value="7tm_1"/>
    <property type="match status" value="1"/>
</dbReference>
<evidence type="ECO:0000256" key="7">
    <source>
        <dbReference type="ARBA" id="ARBA00023157"/>
    </source>
</evidence>
<dbReference type="STRING" id="6412.T1EJ41"/>
<dbReference type="GO" id="GO:0042923">
    <property type="term" value="F:neuropeptide binding"/>
    <property type="evidence" value="ECO:0000318"/>
    <property type="project" value="GO_Central"/>
</dbReference>
<dbReference type="EMBL" id="KB097495">
    <property type="protein sequence ID" value="ESN96539.1"/>
    <property type="molecule type" value="Genomic_DNA"/>
</dbReference>
<evidence type="ECO:0000256" key="3">
    <source>
        <dbReference type="ARBA" id="ARBA00022692"/>
    </source>
</evidence>
<evidence type="ECO:0000256" key="6">
    <source>
        <dbReference type="ARBA" id="ARBA00023136"/>
    </source>
</evidence>
<keyword evidence="5 11" id="KW-0297">G-protein coupled receptor</keyword>
<dbReference type="GO" id="GO:0004930">
    <property type="term" value="F:G protein-coupled receptor activity"/>
    <property type="evidence" value="ECO:0000318"/>
    <property type="project" value="GO_Central"/>
</dbReference>
<organism evidence="15 16">
    <name type="scientific">Helobdella robusta</name>
    <name type="common">Californian leech</name>
    <dbReference type="NCBI Taxonomy" id="6412"/>
    <lineage>
        <taxon>Eukaryota</taxon>
        <taxon>Metazoa</taxon>
        <taxon>Spiralia</taxon>
        <taxon>Lophotrochozoa</taxon>
        <taxon>Annelida</taxon>
        <taxon>Clitellata</taxon>
        <taxon>Hirudinea</taxon>
        <taxon>Rhynchobdellida</taxon>
        <taxon>Glossiphoniidae</taxon>
        <taxon>Helobdella</taxon>
    </lineage>
</organism>
<dbReference type="AlphaFoldDB" id="T1EJ41"/>
<evidence type="ECO:0000256" key="4">
    <source>
        <dbReference type="ARBA" id="ARBA00022989"/>
    </source>
</evidence>
<dbReference type="FunFam" id="1.20.1070.10:FF:000980">
    <property type="entry name" value="Uncharacterized protein"/>
    <property type="match status" value="1"/>
</dbReference>
<feature type="transmembrane region" description="Helical" evidence="12">
    <location>
        <begin position="173"/>
        <end position="192"/>
    </location>
</feature>
<dbReference type="GeneID" id="20196591"/>
<dbReference type="InParanoid" id="T1EJ41"/>
<proteinExistence type="inferred from homology"/>
<dbReference type="PRINTS" id="PR00237">
    <property type="entry name" value="GPCRRHODOPSN"/>
</dbReference>
<dbReference type="GO" id="GO:0007218">
    <property type="term" value="P:neuropeptide signaling pathway"/>
    <property type="evidence" value="ECO:0000318"/>
    <property type="project" value="GO_Central"/>
</dbReference>
<name>T1EJ41_HELRO</name>
<evidence type="ECO:0000259" key="13">
    <source>
        <dbReference type="PROSITE" id="PS50262"/>
    </source>
</evidence>
<keyword evidence="2" id="KW-1003">Cell membrane</keyword>
<feature type="transmembrane region" description="Helical" evidence="12">
    <location>
        <begin position="260"/>
        <end position="284"/>
    </location>
</feature>
<evidence type="ECO:0000313" key="14">
    <source>
        <dbReference type="EMBL" id="ESN96539.1"/>
    </source>
</evidence>
<dbReference type="InterPro" id="IPR017452">
    <property type="entry name" value="GPCR_Rhodpsn_7TM"/>
</dbReference>
<evidence type="ECO:0000313" key="15">
    <source>
        <dbReference type="EnsemblMetazoa" id="HelroP141773"/>
    </source>
</evidence>
<feature type="transmembrane region" description="Helical" evidence="12">
    <location>
        <begin position="80"/>
        <end position="98"/>
    </location>
</feature>
<sequence>INKLIPVVFGIITAVGTIGNLIVIATIIYNRHLATTTTDVLIASLAVADLMFVIICVPFTAVRFVTGWPLGRFLCIGHVYGVYLNAYASVYTMVLMAVDRYLAIVHPFDSIKWRTPTNALIATLLVWLVLIVCNSPLLWEIDTFYQEGLYLCDFVNYNNMEDRTFVQTFHSTFFLFCFFIPLTAITILYGLLHRNLKRGMHRHPRNLPQNKLLQKRRNKHKRVTGMLIAVVVTFAACWLPIQICFLIVAFTNYNDNNAVIIIKLLSNCVAYMNSCLNPFLYAFFSQDFRDS</sequence>
<keyword evidence="16" id="KW-1185">Reference proteome</keyword>
<keyword evidence="6 12" id="KW-0472">Membrane</keyword>
<dbReference type="OrthoDB" id="2132067at2759"/>
<evidence type="ECO:0000256" key="1">
    <source>
        <dbReference type="ARBA" id="ARBA00004651"/>
    </source>
</evidence>
<feature type="transmembrane region" description="Helical" evidence="12">
    <location>
        <begin position="223"/>
        <end position="248"/>
    </location>
</feature>
<dbReference type="RefSeq" id="XP_009025688.1">
    <property type="nucleotide sequence ID" value="XM_009027440.1"/>
</dbReference>
<dbReference type="InterPro" id="IPR000405">
    <property type="entry name" value="Galanin_rcpt"/>
</dbReference>
<feature type="domain" description="G-protein coupled receptors family 1 profile" evidence="13">
    <location>
        <begin position="19"/>
        <end position="281"/>
    </location>
</feature>
<reference evidence="16" key="1">
    <citation type="submission" date="2012-12" db="EMBL/GenBank/DDBJ databases">
        <authorList>
            <person name="Hellsten U."/>
            <person name="Grimwood J."/>
            <person name="Chapman J.A."/>
            <person name="Shapiro H."/>
            <person name="Aerts A."/>
            <person name="Otillar R.P."/>
            <person name="Terry A.Y."/>
            <person name="Boore J.L."/>
            <person name="Simakov O."/>
            <person name="Marletaz F."/>
            <person name="Cho S.-J."/>
            <person name="Edsinger-Gonzales E."/>
            <person name="Havlak P."/>
            <person name="Kuo D.-H."/>
            <person name="Larsson T."/>
            <person name="Lv J."/>
            <person name="Arendt D."/>
            <person name="Savage R."/>
            <person name="Osoegawa K."/>
            <person name="de Jong P."/>
            <person name="Lindberg D.R."/>
            <person name="Seaver E.C."/>
            <person name="Weisblat D.A."/>
            <person name="Putnam N.H."/>
            <person name="Grigoriev I.V."/>
            <person name="Rokhsar D.S."/>
        </authorList>
    </citation>
    <scope>NUCLEOTIDE SEQUENCE</scope>
</reference>